<name>A0A437LSS3_9BURK</name>
<reference evidence="2 3" key="1">
    <citation type="submission" date="2019-01" db="EMBL/GenBank/DDBJ databases">
        <authorList>
            <person name="Chen W.-M."/>
        </authorList>
    </citation>
    <scope>NUCLEOTIDE SEQUENCE [LARGE SCALE GENOMIC DNA]</scope>
    <source>
        <strain evidence="2 3">CCP-18</strain>
    </source>
</reference>
<proteinExistence type="predicted"/>
<organism evidence="2 3">
    <name type="scientific">Inhella crocodyli</name>
    <dbReference type="NCBI Taxonomy" id="2499851"/>
    <lineage>
        <taxon>Bacteria</taxon>
        <taxon>Pseudomonadati</taxon>
        <taxon>Pseudomonadota</taxon>
        <taxon>Betaproteobacteria</taxon>
        <taxon>Burkholderiales</taxon>
        <taxon>Sphaerotilaceae</taxon>
        <taxon>Inhella</taxon>
    </lineage>
</organism>
<protein>
    <submittedName>
        <fullName evidence="2">Chemotaxis protein CheX</fullName>
    </submittedName>
</protein>
<dbReference type="Proteomes" id="UP000288587">
    <property type="component" value="Unassembled WGS sequence"/>
</dbReference>
<sequence length="323" mass="36808">MEASAAKIQVKVLVLDEDPAAAEQVRAFCEAHDLVPVKVLPDNLMPVLRSSIDLGAVFLAEGFESHSLSGMRLAQELNRIRPELPILMRTAAPHTLSDSERRFVRHAYHLGELATMTEVVRESLFCLVYPEALVRGISDLTLGALKGQFKEISVVAEAPMIVRDRLIYGEVYSLIPLEASWCRGYMMLQVEERSLRRLQMHQLGDMDPVHKDSIRAINNVFSETTNLIWGAFKNRFIAYDDTALAKMTQVPIVINHPQRYISFGSEDPQLCFRYHIWDNLLQQGEPIELHQRFVFNLNWSPELFRENQANVESMLASGELELF</sequence>
<dbReference type="GO" id="GO:0006935">
    <property type="term" value="P:chemotaxis"/>
    <property type="evidence" value="ECO:0007669"/>
    <property type="project" value="UniProtKB-KW"/>
</dbReference>
<dbReference type="InterPro" id="IPR028976">
    <property type="entry name" value="CheC-like_sf"/>
</dbReference>
<accession>A0A437LSS3</accession>
<dbReference type="AlphaFoldDB" id="A0A437LSS3"/>
<dbReference type="EMBL" id="SACM01000001">
    <property type="protein sequence ID" value="RVT88437.1"/>
    <property type="molecule type" value="Genomic_DNA"/>
</dbReference>
<dbReference type="RefSeq" id="WP_127681610.1">
    <property type="nucleotide sequence ID" value="NZ_SACM01000001.1"/>
</dbReference>
<evidence type="ECO:0000256" key="1">
    <source>
        <dbReference type="ARBA" id="ARBA00022500"/>
    </source>
</evidence>
<dbReference type="OrthoDB" id="8582704at2"/>
<keyword evidence="1" id="KW-0145">Chemotaxis</keyword>
<gene>
    <name evidence="2" type="ORF">EOD73_05510</name>
</gene>
<keyword evidence="3" id="KW-1185">Reference proteome</keyword>
<comment type="caution">
    <text evidence="2">The sequence shown here is derived from an EMBL/GenBank/DDBJ whole genome shotgun (WGS) entry which is preliminary data.</text>
</comment>
<evidence type="ECO:0000313" key="2">
    <source>
        <dbReference type="EMBL" id="RVT88437.1"/>
    </source>
</evidence>
<dbReference type="Gene3D" id="3.40.1550.10">
    <property type="entry name" value="CheC-like"/>
    <property type="match status" value="1"/>
</dbReference>
<evidence type="ECO:0000313" key="3">
    <source>
        <dbReference type="Proteomes" id="UP000288587"/>
    </source>
</evidence>